<keyword evidence="2" id="KW-1185">Reference proteome</keyword>
<proteinExistence type="predicted"/>
<sequence length="99" mass="11050">MTSSNFPLRGLTDSDRYLLKRAALENGVSANTLVLDIVRRELDRMLPGVRDVYDHRVEIAEQALSRQGIDPASPDYAEARRDARAVLARADQLRQGNTA</sequence>
<dbReference type="RefSeq" id="WP_036551456.1">
    <property type="nucleotide sequence ID" value="NZ_AP028459.1"/>
</dbReference>
<dbReference type="Proteomes" id="UP000037179">
    <property type="component" value="Unassembled WGS sequence"/>
</dbReference>
<reference evidence="1 2" key="2">
    <citation type="journal article" date="2016" name="Genome Announc.">
        <title>Draft Genome Sequence of Erythromycin- and Oxytetracycline-Sensitive Nocardia seriolae Strain U-1 (NBRC 110359).</title>
        <authorList>
            <person name="Imajoh M."/>
            <person name="Sukeda M."/>
            <person name="Shimizu M."/>
            <person name="Yamane J."/>
            <person name="Ohnishi K."/>
            <person name="Oshima S."/>
        </authorList>
    </citation>
    <scope>NUCLEOTIDE SEQUENCE [LARGE SCALE GENOMIC DNA]</scope>
    <source>
        <strain evidence="1 2">U-1</strain>
    </source>
</reference>
<dbReference type="EMBL" id="BBYQ01000198">
    <property type="protein sequence ID" value="GAP32995.1"/>
    <property type="molecule type" value="Genomic_DNA"/>
</dbReference>
<gene>
    <name evidence="1" type="ORF">NSK11_contig00198-0012</name>
</gene>
<organism evidence="1 2">
    <name type="scientific">Nocardia seriolae</name>
    <dbReference type="NCBI Taxonomy" id="37332"/>
    <lineage>
        <taxon>Bacteria</taxon>
        <taxon>Bacillati</taxon>
        <taxon>Actinomycetota</taxon>
        <taxon>Actinomycetes</taxon>
        <taxon>Mycobacteriales</taxon>
        <taxon>Nocardiaceae</taxon>
        <taxon>Nocardia</taxon>
    </lineage>
</organism>
<name>A0ABC9Z5Z0_9NOCA</name>
<evidence type="ECO:0000313" key="1">
    <source>
        <dbReference type="EMBL" id="GAP32995.1"/>
    </source>
</evidence>
<accession>A0ABC9Z5Z0</accession>
<protein>
    <submittedName>
        <fullName evidence="1">Uncharacterized protein</fullName>
    </submittedName>
</protein>
<dbReference type="AlphaFoldDB" id="A0ABC9Z5Z0"/>
<comment type="caution">
    <text evidence="1">The sequence shown here is derived from an EMBL/GenBank/DDBJ whole genome shotgun (WGS) entry which is preliminary data.</text>
</comment>
<evidence type="ECO:0000313" key="2">
    <source>
        <dbReference type="Proteomes" id="UP000037179"/>
    </source>
</evidence>
<reference evidence="2" key="1">
    <citation type="submission" date="2015-07" db="EMBL/GenBank/DDBJ databases">
        <title>Nocardia seriolae U-1 whole genome shotgun sequence.</title>
        <authorList>
            <person name="Imajoh M."/>
            <person name="Fukumoto Y."/>
            <person name="Sukeda M."/>
            <person name="Yamane J."/>
            <person name="Yamasaki K."/>
            <person name="Shimizu M."/>
            <person name="Ohnishi K."/>
            <person name="Oshima S."/>
        </authorList>
    </citation>
    <scope>NUCLEOTIDE SEQUENCE [LARGE SCALE GENOMIC DNA]</scope>
    <source>
        <strain evidence="2">U-1</strain>
    </source>
</reference>